<dbReference type="GO" id="GO:0016020">
    <property type="term" value="C:membrane"/>
    <property type="evidence" value="ECO:0007669"/>
    <property type="project" value="GOC"/>
</dbReference>
<evidence type="ECO:0000313" key="12">
    <source>
        <dbReference type="Proteomes" id="UP000229176"/>
    </source>
</evidence>
<dbReference type="Pfam" id="PF04188">
    <property type="entry name" value="Mannosyl_trans2"/>
    <property type="match status" value="1"/>
</dbReference>
<dbReference type="GO" id="GO:0000009">
    <property type="term" value="F:alpha-1,6-mannosyltransferase activity"/>
    <property type="evidence" value="ECO:0007669"/>
    <property type="project" value="InterPro"/>
</dbReference>
<accession>A0A2H0CFM0</accession>
<evidence type="ECO:0000256" key="3">
    <source>
        <dbReference type="ARBA" id="ARBA00022502"/>
    </source>
</evidence>
<evidence type="ECO:0000256" key="5">
    <source>
        <dbReference type="ARBA" id="ARBA00022679"/>
    </source>
</evidence>
<comment type="pathway">
    <text evidence="2">Glycolipid biosynthesis; glycosylphosphatidylinositol-anchor biosynthesis.</text>
</comment>
<feature type="transmembrane region" description="Helical" evidence="10">
    <location>
        <begin position="230"/>
        <end position="249"/>
    </location>
</feature>
<keyword evidence="9 10" id="KW-0472">Membrane</keyword>
<gene>
    <name evidence="11" type="ORF">COW91_03495</name>
</gene>
<feature type="transmembrane region" description="Helical" evidence="10">
    <location>
        <begin position="312"/>
        <end position="330"/>
    </location>
</feature>
<sequence length="386" mass="44787">MKIRNSWFFKTIFIPFAITRSILFFVGLMANYILPSNIYQTEETIKSGWLFSGHRIIDMWARWDSGWYLSIIKIGYSMGKDVYTSSNLPFFPVYPYLVKIFTFLVPIRPLTDEIIIAVGLVLSNLMLLGALVLIYKISIYLFKSETVAKSAVWYLLVFPSSFFLSSFYTESTFLFFSLLSFWAATKRKWWLACTMAAVVSATRSIGLILVLPLLAEYFHSKDYNLRKIDFSILWFAVVPLGILSFFYYMQTLTGDFFAAVKVQEAWGRKISDPFTSLLFPSGFWLYLTPLDQFFAVSSLIVSFTMMRDKLKVLNSLGLYSILLIVPTLFTSTLDSISRYIVVIFPLFIYWAFLVKESERFDLIAKIVFMSLQVIFFAMFSQFYWVG</sequence>
<dbReference type="GO" id="GO:0004376">
    <property type="term" value="F:GPI mannosyltransferase activity"/>
    <property type="evidence" value="ECO:0007669"/>
    <property type="project" value="InterPro"/>
</dbReference>
<evidence type="ECO:0000256" key="7">
    <source>
        <dbReference type="ARBA" id="ARBA00022824"/>
    </source>
</evidence>
<keyword evidence="6 10" id="KW-0812">Transmembrane</keyword>
<evidence type="ECO:0000313" key="11">
    <source>
        <dbReference type="EMBL" id="PIP68693.1"/>
    </source>
</evidence>
<dbReference type="InterPro" id="IPR007315">
    <property type="entry name" value="PIG-V/Gpi18"/>
</dbReference>
<evidence type="ECO:0000256" key="4">
    <source>
        <dbReference type="ARBA" id="ARBA00022676"/>
    </source>
</evidence>
<name>A0A2H0CFM0_9BACT</name>
<keyword evidence="4" id="KW-0328">Glycosyltransferase</keyword>
<keyword evidence="7" id="KW-0256">Endoplasmic reticulum</keyword>
<reference evidence="11 12" key="1">
    <citation type="submission" date="2017-09" db="EMBL/GenBank/DDBJ databases">
        <title>Depth-based differentiation of microbial function through sediment-hosted aquifers and enrichment of novel symbionts in the deep terrestrial subsurface.</title>
        <authorList>
            <person name="Probst A.J."/>
            <person name="Ladd B."/>
            <person name="Jarett J.K."/>
            <person name="Geller-Mcgrath D.E."/>
            <person name="Sieber C.M."/>
            <person name="Emerson J.B."/>
            <person name="Anantharaman K."/>
            <person name="Thomas B.C."/>
            <person name="Malmstrom R."/>
            <person name="Stieglmeier M."/>
            <person name="Klingl A."/>
            <person name="Woyke T."/>
            <person name="Ryan C.M."/>
            <person name="Banfield J.F."/>
        </authorList>
    </citation>
    <scope>NUCLEOTIDE SEQUENCE [LARGE SCALE GENOMIC DNA]</scope>
    <source>
        <strain evidence="11">CG22_combo_CG10-13_8_21_14_all_32_8</strain>
    </source>
</reference>
<proteinExistence type="predicted"/>
<protein>
    <recommendedName>
        <fullName evidence="13">Glycosyltransferase RgtA/B/C/D-like domain-containing protein</fullName>
    </recommendedName>
</protein>
<evidence type="ECO:0000256" key="2">
    <source>
        <dbReference type="ARBA" id="ARBA00004687"/>
    </source>
</evidence>
<dbReference type="PANTHER" id="PTHR12468">
    <property type="entry name" value="GPI MANNOSYLTRANSFERASE 2"/>
    <property type="match status" value="1"/>
</dbReference>
<dbReference type="PANTHER" id="PTHR12468:SF2">
    <property type="entry name" value="GPI MANNOSYLTRANSFERASE 2"/>
    <property type="match status" value="1"/>
</dbReference>
<dbReference type="EMBL" id="PCTI01000059">
    <property type="protein sequence ID" value="PIP68693.1"/>
    <property type="molecule type" value="Genomic_DNA"/>
</dbReference>
<keyword evidence="3" id="KW-0337">GPI-anchor biosynthesis</keyword>
<keyword evidence="8 10" id="KW-1133">Transmembrane helix</keyword>
<keyword evidence="5" id="KW-0808">Transferase</keyword>
<dbReference type="Proteomes" id="UP000229176">
    <property type="component" value="Unassembled WGS sequence"/>
</dbReference>
<dbReference type="GO" id="GO:0006506">
    <property type="term" value="P:GPI anchor biosynthetic process"/>
    <property type="evidence" value="ECO:0007669"/>
    <property type="project" value="UniProtKB-UniPathway"/>
</dbReference>
<comment type="subcellular location">
    <subcellularLocation>
        <location evidence="1">Endoplasmic reticulum membrane</location>
        <topology evidence="1">Multi-pass membrane protein</topology>
    </subcellularLocation>
</comment>
<feature type="transmembrane region" description="Helical" evidence="10">
    <location>
        <begin position="336"/>
        <end position="354"/>
    </location>
</feature>
<evidence type="ECO:0000256" key="10">
    <source>
        <dbReference type="SAM" id="Phobius"/>
    </source>
</evidence>
<comment type="caution">
    <text evidence="11">The sequence shown here is derived from an EMBL/GenBank/DDBJ whole genome shotgun (WGS) entry which is preliminary data.</text>
</comment>
<dbReference type="UniPathway" id="UPA00196"/>
<feature type="transmembrane region" description="Helical" evidence="10">
    <location>
        <begin position="114"/>
        <end position="139"/>
    </location>
</feature>
<evidence type="ECO:0000256" key="8">
    <source>
        <dbReference type="ARBA" id="ARBA00022989"/>
    </source>
</evidence>
<evidence type="ECO:0008006" key="13">
    <source>
        <dbReference type="Google" id="ProtNLM"/>
    </source>
</evidence>
<dbReference type="GO" id="GO:0031501">
    <property type="term" value="C:mannosyltransferase complex"/>
    <property type="evidence" value="ECO:0007669"/>
    <property type="project" value="TreeGrafter"/>
</dbReference>
<feature type="transmembrane region" description="Helical" evidence="10">
    <location>
        <begin position="12"/>
        <end position="34"/>
    </location>
</feature>
<evidence type="ECO:0000256" key="9">
    <source>
        <dbReference type="ARBA" id="ARBA00023136"/>
    </source>
</evidence>
<feature type="transmembrane region" description="Helical" evidence="10">
    <location>
        <begin position="366"/>
        <end position="385"/>
    </location>
</feature>
<organism evidence="11 12">
    <name type="scientific">Candidatus Nomurabacteria bacterium CG22_combo_CG10-13_8_21_14_all_32_8</name>
    <dbReference type="NCBI Taxonomy" id="1974732"/>
    <lineage>
        <taxon>Bacteria</taxon>
        <taxon>Candidatus Nomuraibacteriota</taxon>
    </lineage>
</organism>
<dbReference type="AlphaFoldDB" id="A0A2H0CFM0"/>
<evidence type="ECO:0000256" key="1">
    <source>
        <dbReference type="ARBA" id="ARBA00004477"/>
    </source>
</evidence>
<evidence type="ECO:0000256" key="6">
    <source>
        <dbReference type="ARBA" id="ARBA00022692"/>
    </source>
</evidence>
<feature type="transmembrane region" description="Helical" evidence="10">
    <location>
        <begin position="283"/>
        <end position="305"/>
    </location>
</feature>